<organism evidence="2 3">
    <name type="scientific">Flavobacterium profundi</name>
    <dbReference type="NCBI Taxonomy" id="1774945"/>
    <lineage>
        <taxon>Bacteria</taxon>
        <taxon>Pseudomonadati</taxon>
        <taxon>Bacteroidota</taxon>
        <taxon>Flavobacteriia</taxon>
        <taxon>Flavobacteriales</taxon>
        <taxon>Flavobacteriaceae</taxon>
        <taxon>Flavobacterium</taxon>
    </lineage>
</organism>
<evidence type="ECO:0000256" key="1">
    <source>
        <dbReference type="SAM" id="SignalP"/>
    </source>
</evidence>
<dbReference type="RefSeq" id="WP_140997563.1">
    <property type="nucleotide sequence ID" value="NZ_VDCZ01000005.1"/>
</dbReference>
<evidence type="ECO:0000313" key="2">
    <source>
        <dbReference type="EMBL" id="MVO09178.1"/>
    </source>
</evidence>
<feature type="chain" id="PRO_5026231277" description="YD repeat-containing protein" evidence="1">
    <location>
        <begin position="22"/>
        <end position="1105"/>
    </location>
</feature>
<dbReference type="Proteomes" id="UP000431264">
    <property type="component" value="Unassembled WGS sequence"/>
</dbReference>
<reference evidence="3" key="1">
    <citation type="submission" date="2019-05" db="EMBL/GenBank/DDBJ databases">
        <title>Flavobacterium profundi sp. nov., isolated from a deep-sea seamount.</title>
        <authorList>
            <person name="Zhang D.-C."/>
        </authorList>
    </citation>
    <scope>NUCLEOTIDE SEQUENCE [LARGE SCALE GENOMIC DNA]</scope>
    <source>
        <strain evidence="3">TP390</strain>
    </source>
</reference>
<evidence type="ECO:0008006" key="4">
    <source>
        <dbReference type="Google" id="ProtNLM"/>
    </source>
</evidence>
<dbReference type="EMBL" id="WQLW01000005">
    <property type="protein sequence ID" value="MVO09178.1"/>
    <property type="molecule type" value="Genomic_DNA"/>
</dbReference>
<keyword evidence="1" id="KW-0732">Signal</keyword>
<evidence type="ECO:0000313" key="3">
    <source>
        <dbReference type="Proteomes" id="UP000431264"/>
    </source>
</evidence>
<feature type="signal peptide" evidence="1">
    <location>
        <begin position="1"/>
        <end position="21"/>
    </location>
</feature>
<proteinExistence type="predicted"/>
<sequence>MKYIKNLKTIVLLLSTCFAFAQELPQVVPLSPEASSIFRFNETPVSLYNGTHNTNIPLLEINSGGVSIPISLSYSSRGVQVTEVASRVGMGWTLNYGGMISRQVRGRADEHHYPGTLTSNLMSGFYENYNARGSVFNYGESQGAQYDFIPDKYMLNSNFYSGEFYMDKNNPQILTQKISDIKITGNTGSGFQVIDNAGNKYTYGENYKEYDRTLSSVRVYMGVGAEYPSPINEGDIYNSWNLETITTATNHQIQYIYAPEDVGLFRRSGDYEYIFSGDYQAGSPEVSCNYNQCRSHQNLISEIRFNEGKVKFINQLNTRDDLSFGHALDRIELYNVKNELIKKIKFNYVYKIGFEDDNINYHLRSADNMATKRLFLTSVVFIDLITNEEQTYSFEYDEQQLPSRHSNSIDSWGYYNGKNRGQYLRFIDNGGNSAVDPVKMQAGILKKITYPTGGSTVFEYEPNFLKNNLPEAIKIQDPNPTFSKSIVLSIFEPQTYDGGRYIKTFTINNLVINSPTINVNLSVPKNFPCRLINHTTNTVTNLSTGNNPINGLTNGSYSLVVDPRDSNWNPYPDPNNPTNLMENSFFVSLNFKEREYNHSSLLFGPGNRIKKITNYSATGAEENSKKYEYVDSNGITTGYLLSVAAFMTHHPNSPDGNGYDHTPNLPGGLYSSFMKDNFGYAMVNEYVTDKFNNKKDKVTTYYSLIPDVGNYFRFPVHPVSDNEWLRGKELLQKVYKKTNGNYSLVKMVENDYLLFDQYHLGLYTNTLTNINDIYINYHNNIEYTNPFQILDIEKKLNENISYSNVYQRNRTKFAYPYATFCPFYENGQDYYGYRTSFFIGGTLDLASTKVTDYFENEVVETTTTYDYDYNEHYNLAKTATTNSLEETLETKYYYPLDSEMSGKTLRDSLINKNMVGMPLVVQSFNGTEKTSEVETVYKNWNDNLLAPEIIKTSNGALALEDRVKYNLVEDANGNPLEVQQEGGVLISYIWGYNGTLPVAKIENIAYNSIPTNLITDIGTTTHTNPSNSGAPESVVLEKLDALRNHPALANAMVTTYTYKPSVGVSTITDPKGNRITYYYDGFNRLEFVKDKDGNILSENKYHYKN</sequence>
<name>A0A6I4IHV8_9FLAO</name>
<accession>A0A6I4IHV8</accession>
<keyword evidence="3" id="KW-1185">Reference proteome</keyword>
<dbReference type="AlphaFoldDB" id="A0A6I4IHV8"/>
<gene>
    <name evidence="2" type="ORF">GOQ30_08400</name>
</gene>
<protein>
    <recommendedName>
        <fullName evidence="4">YD repeat-containing protein</fullName>
    </recommendedName>
</protein>
<dbReference type="OrthoDB" id="9814627at2"/>
<comment type="caution">
    <text evidence="2">The sequence shown here is derived from an EMBL/GenBank/DDBJ whole genome shotgun (WGS) entry which is preliminary data.</text>
</comment>